<protein>
    <submittedName>
        <fullName evidence="1">Uncharacterized protein</fullName>
    </submittedName>
</protein>
<dbReference type="EMBL" id="CALSDN010000001">
    <property type="protein sequence ID" value="CAH6718625.1"/>
    <property type="molecule type" value="Genomic_DNA"/>
</dbReference>
<evidence type="ECO:0000313" key="2">
    <source>
        <dbReference type="Proteomes" id="UP001152531"/>
    </source>
</evidence>
<dbReference type="Proteomes" id="UP001152531">
    <property type="component" value="Unassembled WGS sequence"/>
</dbReference>
<reference evidence="1" key="1">
    <citation type="submission" date="2022-06" db="EMBL/GenBank/DDBJ databases">
        <authorList>
            <person name="Legras J.-L."/>
            <person name="Devillers H."/>
            <person name="Grondin C."/>
        </authorList>
    </citation>
    <scope>NUCLEOTIDE SEQUENCE</scope>
    <source>
        <strain evidence="1">CLIB 1444</strain>
    </source>
</reference>
<keyword evidence="2" id="KW-1185">Reference proteome</keyword>
<name>A0ACA9Y121_9ASCO</name>
<comment type="caution">
    <text evidence="1">The sequence shown here is derived from an EMBL/GenBank/DDBJ whole genome shotgun (WGS) entry which is preliminary data.</text>
</comment>
<sequence>MKAKRQYIENLPSSKRSKVPFPSFNGLNYDNDFNITPNSSNNDLKTILVADTSNLWLDSFTKDFDSIPSSGYSEIPSSGGDSMIHSLEEALTNYVYKAENPVSFNFEAEIPLDIDPSKIPFTMMGNNLFDTFDNNPSITWDTNNAVTFIKDEPKTYHTPDSIESEKEYDTEDESFITPGTHFRVTFNKFGESKTTYLTRSHFDISEASYSSPQLNSEKVLETVHNEFDMIKKAGRKLFVPYKNVSRKEINKDSERITKARHRWMPTSINCIFHQVNSKDLRIPRDCCFGLLNCRPQAKAWRRKLKFC</sequence>
<accession>A0ACA9Y121</accession>
<proteinExistence type="predicted"/>
<organism evidence="1 2">
    <name type="scientific">[Candida] jaroonii</name>
    <dbReference type="NCBI Taxonomy" id="467808"/>
    <lineage>
        <taxon>Eukaryota</taxon>
        <taxon>Fungi</taxon>
        <taxon>Dikarya</taxon>
        <taxon>Ascomycota</taxon>
        <taxon>Saccharomycotina</taxon>
        <taxon>Pichiomycetes</taxon>
        <taxon>Debaryomycetaceae</taxon>
        <taxon>Yamadazyma</taxon>
    </lineage>
</organism>
<gene>
    <name evidence="1" type="ORF">CLIB1444_01S10924</name>
</gene>
<evidence type="ECO:0000313" key="1">
    <source>
        <dbReference type="EMBL" id="CAH6718625.1"/>
    </source>
</evidence>